<dbReference type="EMBL" id="JABSTR010000011">
    <property type="protein sequence ID" value="KAH9381621.1"/>
    <property type="molecule type" value="Genomic_DNA"/>
</dbReference>
<reference evidence="1 2" key="1">
    <citation type="journal article" date="2020" name="Cell">
        <title>Large-Scale Comparative Analyses of Tick Genomes Elucidate Their Genetic Diversity and Vector Capacities.</title>
        <authorList>
            <consortium name="Tick Genome and Microbiome Consortium (TIGMIC)"/>
            <person name="Jia N."/>
            <person name="Wang J."/>
            <person name="Shi W."/>
            <person name="Du L."/>
            <person name="Sun Y."/>
            <person name="Zhan W."/>
            <person name="Jiang J.F."/>
            <person name="Wang Q."/>
            <person name="Zhang B."/>
            <person name="Ji P."/>
            <person name="Bell-Sakyi L."/>
            <person name="Cui X.M."/>
            <person name="Yuan T.T."/>
            <person name="Jiang B.G."/>
            <person name="Yang W.F."/>
            <person name="Lam T.T."/>
            <person name="Chang Q.C."/>
            <person name="Ding S.J."/>
            <person name="Wang X.J."/>
            <person name="Zhu J.G."/>
            <person name="Ruan X.D."/>
            <person name="Zhao L."/>
            <person name="Wei J.T."/>
            <person name="Ye R.Z."/>
            <person name="Que T.C."/>
            <person name="Du C.H."/>
            <person name="Zhou Y.H."/>
            <person name="Cheng J.X."/>
            <person name="Dai P.F."/>
            <person name="Guo W.B."/>
            <person name="Han X.H."/>
            <person name="Huang E.J."/>
            <person name="Li L.F."/>
            <person name="Wei W."/>
            <person name="Gao Y.C."/>
            <person name="Liu J.Z."/>
            <person name="Shao H.Z."/>
            <person name="Wang X."/>
            <person name="Wang C.C."/>
            <person name="Yang T.C."/>
            <person name="Huo Q.B."/>
            <person name="Li W."/>
            <person name="Chen H.Y."/>
            <person name="Chen S.E."/>
            <person name="Zhou L.G."/>
            <person name="Ni X.B."/>
            <person name="Tian J.H."/>
            <person name="Sheng Y."/>
            <person name="Liu T."/>
            <person name="Pan Y.S."/>
            <person name="Xia L.Y."/>
            <person name="Li J."/>
            <person name="Zhao F."/>
            <person name="Cao W.C."/>
        </authorList>
    </citation>
    <scope>NUCLEOTIDE SEQUENCE [LARGE SCALE GENOMIC DNA]</scope>
    <source>
        <strain evidence="1">HaeL-2018</strain>
    </source>
</reference>
<dbReference type="OrthoDB" id="410381at2759"/>
<dbReference type="AlphaFoldDB" id="A0A9J6H1Y4"/>
<evidence type="ECO:0000313" key="2">
    <source>
        <dbReference type="Proteomes" id="UP000821853"/>
    </source>
</evidence>
<dbReference type="Proteomes" id="UP000821853">
    <property type="component" value="Chromosome 9"/>
</dbReference>
<sequence length="127" mass="14209">MLTALQSFLPTPTTPLCFFISLNATQLQTKANNVLETLNEWSMLNSLTINSTKTKAVIFRAKNQNYNMDGDLLIGASKIKIVASVKSLGIIFEEHINWTKHSDLVTSRVARVCRNSCQVAIRLAHHH</sequence>
<proteinExistence type="predicted"/>
<organism evidence="1 2">
    <name type="scientific">Haemaphysalis longicornis</name>
    <name type="common">Bush tick</name>
    <dbReference type="NCBI Taxonomy" id="44386"/>
    <lineage>
        <taxon>Eukaryota</taxon>
        <taxon>Metazoa</taxon>
        <taxon>Ecdysozoa</taxon>
        <taxon>Arthropoda</taxon>
        <taxon>Chelicerata</taxon>
        <taxon>Arachnida</taxon>
        <taxon>Acari</taxon>
        <taxon>Parasitiformes</taxon>
        <taxon>Ixodida</taxon>
        <taxon>Ixodoidea</taxon>
        <taxon>Ixodidae</taxon>
        <taxon>Haemaphysalinae</taxon>
        <taxon>Haemaphysalis</taxon>
    </lineage>
</organism>
<evidence type="ECO:0008006" key="3">
    <source>
        <dbReference type="Google" id="ProtNLM"/>
    </source>
</evidence>
<accession>A0A9J6H1Y4</accession>
<name>A0A9J6H1Y4_HAELO</name>
<comment type="caution">
    <text evidence="1">The sequence shown here is derived from an EMBL/GenBank/DDBJ whole genome shotgun (WGS) entry which is preliminary data.</text>
</comment>
<dbReference type="VEuPathDB" id="VectorBase:HLOH_054179"/>
<keyword evidence="2" id="KW-1185">Reference proteome</keyword>
<protein>
    <recommendedName>
        <fullName evidence="3">Reverse transcriptase domain-containing protein</fullName>
    </recommendedName>
</protein>
<gene>
    <name evidence="1" type="ORF">HPB48_004618</name>
</gene>
<evidence type="ECO:0000313" key="1">
    <source>
        <dbReference type="EMBL" id="KAH9381621.1"/>
    </source>
</evidence>